<reference evidence="6" key="1">
    <citation type="submission" date="2016-11" db="UniProtKB">
        <authorList>
            <consortium name="WormBaseParasite"/>
        </authorList>
    </citation>
    <scope>IDENTIFICATION</scope>
</reference>
<dbReference type="GO" id="GO:0005634">
    <property type="term" value="C:nucleus"/>
    <property type="evidence" value="ECO:0007669"/>
    <property type="project" value="UniProtKB-SubCell"/>
</dbReference>
<proteinExistence type="predicted"/>
<organism evidence="5 6">
    <name type="scientific">Steinernema glaseri</name>
    <dbReference type="NCBI Taxonomy" id="37863"/>
    <lineage>
        <taxon>Eukaryota</taxon>
        <taxon>Metazoa</taxon>
        <taxon>Ecdysozoa</taxon>
        <taxon>Nematoda</taxon>
        <taxon>Chromadorea</taxon>
        <taxon>Rhabditida</taxon>
        <taxon>Tylenchina</taxon>
        <taxon>Panagrolaimomorpha</taxon>
        <taxon>Strongyloidoidea</taxon>
        <taxon>Steinernematidae</taxon>
        <taxon>Steinernema</taxon>
    </lineage>
</organism>
<feature type="domain" description="HTH CENPB-type" evidence="4">
    <location>
        <begin position="321"/>
        <end position="392"/>
    </location>
</feature>
<dbReference type="Gene3D" id="1.10.10.60">
    <property type="entry name" value="Homeodomain-like"/>
    <property type="match status" value="1"/>
</dbReference>
<name>A0A1I8ARU8_9BILA</name>
<evidence type="ECO:0000256" key="3">
    <source>
        <dbReference type="SAM" id="MobiDB-lite"/>
    </source>
</evidence>
<evidence type="ECO:0000256" key="2">
    <source>
        <dbReference type="ARBA" id="ARBA00023125"/>
    </source>
</evidence>
<feature type="compositionally biased region" description="Basic and acidic residues" evidence="3">
    <location>
        <begin position="108"/>
        <end position="119"/>
    </location>
</feature>
<evidence type="ECO:0000259" key="4">
    <source>
        <dbReference type="PROSITE" id="PS51253"/>
    </source>
</evidence>
<feature type="region of interest" description="Disordered" evidence="3">
    <location>
        <begin position="36"/>
        <end position="65"/>
    </location>
</feature>
<dbReference type="SUPFAM" id="SSF46689">
    <property type="entry name" value="Homeodomain-like"/>
    <property type="match status" value="1"/>
</dbReference>
<feature type="compositionally biased region" description="Polar residues" evidence="3">
    <location>
        <begin position="488"/>
        <end position="497"/>
    </location>
</feature>
<dbReference type="InterPro" id="IPR009057">
    <property type="entry name" value="Homeodomain-like_sf"/>
</dbReference>
<dbReference type="Proteomes" id="UP000095287">
    <property type="component" value="Unplaced"/>
</dbReference>
<feature type="region of interest" description="Disordered" evidence="3">
    <location>
        <begin position="83"/>
        <end position="135"/>
    </location>
</feature>
<comment type="subcellular location">
    <subcellularLocation>
        <location evidence="1">Nucleus</location>
    </subcellularLocation>
</comment>
<evidence type="ECO:0000313" key="5">
    <source>
        <dbReference type="Proteomes" id="UP000095287"/>
    </source>
</evidence>
<dbReference type="Pfam" id="PF03221">
    <property type="entry name" value="HTH_Tnp_Tc5"/>
    <property type="match status" value="1"/>
</dbReference>
<sequence>MTGVKLYNNNCEEAGSATSSNGVARVVVEIPRISMDLGEDSDNPSSSFRRSTRSAARKATQNIRASVSKKAIVEPEVIIEDSDQDNAVDPLAQPIPPFKRKRGRPRKYPREEDVEEPKKAKMVALPPPPSMRNETRTPTIYRVKDGKLISSAGSSRSPVFVMSCGTLKPLDPVQLASTSEPEPCSSQNHQDLGLYEKIEVHIRKAGISSSYCLKKLDDDDVVVRVMEILRPRSGLHSSYDVVTALVRLGVLCVDDPILPSRTSVQDENALLKNLLEQFQEGPSSIPDSSSDDIVVLDGPELPPPPSAAADSSTFNSVLKSIPAKRGKCTFGTLNEAVWKFFVGCAEANVTLNGRILRQRAFSIAKRMNLHSFRASEGWLSAFKYRHKISFASMTGRPYDYNNGFEGDNESADNNHPRPYTEPTVREVVTSASNLNMSAKSFLRNQTDNNNLPAESNGEAVSTISAEQFVRQIAAEKAGSCSISPPPNRQNGSTSSSDDIQEIPMDQPPHLNNVGMSVAPEPTDSDAVLRSLVKSCVFTVPDEAVQAAVGTLRSHILLTGNMSLLGPLSHIQETLAKSTPISQPSTNSMPTIASALAEQMPSLPQLPFNPARVIVRKTRTPIKYASGRNPNIKLFPKRRYEPTFPDSTD</sequence>
<dbReference type="AlphaFoldDB" id="A0A1I8ARU8"/>
<feature type="region of interest" description="Disordered" evidence="3">
    <location>
        <begin position="476"/>
        <end position="510"/>
    </location>
</feature>
<protein>
    <submittedName>
        <fullName evidence="6">HTH CENPB-type domain-containing protein</fullName>
    </submittedName>
</protein>
<keyword evidence="2" id="KW-0238">DNA-binding</keyword>
<dbReference type="PROSITE" id="PS51253">
    <property type="entry name" value="HTH_CENPB"/>
    <property type="match status" value="1"/>
</dbReference>
<feature type="compositionally biased region" description="Basic residues" evidence="3">
    <location>
        <begin position="98"/>
        <end position="107"/>
    </location>
</feature>
<evidence type="ECO:0000256" key="1">
    <source>
        <dbReference type="ARBA" id="ARBA00004123"/>
    </source>
</evidence>
<accession>A0A1I8ARU8</accession>
<dbReference type="WBParaSite" id="L893_g8813.t1">
    <property type="protein sequence ID" value="L893_g8813.t1"/>
    <property type="gene ID" value="L893_g8813"/>
</dbReference>
<dbReference type="InterPro" id="IPR006600">
    <property type="entry name" value="HTH_CenpB_DNA-bd_dom"/>
</dbReference>
<dbReference type="SMART" id="SM00674">
    <property type="entry name" value="CENPB"/>
    <property type="match status" value="1"/>
</dbReference>
<evidence type="ECO:0000313" key="6">
    <source>
        <dbReference type="WBParaSite" id="L893_g8813.t1"/>
    </source>
</evidence>
<keyword evidence="5" id="KW-1185">Reference proteome</keyword>
<dbReference type="GO" id="GO:0003677">
    <property type="term" value="F:DNA binding"/>
    <property type="evidence" value="ECO:0007669"/>
    <property type="project" value="UniProtKB-KW"/>
</dbReference>